<name>A0AAW1BZT5_CROAD</name>
<keyword evidence="6" id="KW-0483">Metalloprotease inhibitor</keyword>
<keyword evidence="3" id="KW-1015">Disulfide bond</keyword>
<dbReference type="PANTHER" id="PTHR11844">
    <property type="entry name" value="METALLOPROTEASE INHIBITOR"/>
    <property type="match status" value="1"/>
</dbReference>
<accession>A0AAW1BZT5</accession>
<dbReference type="InterPro" id="IPR001820">
    <property type="entry name" value="TIMP"/>
</dbReference>
<dbReference type="Gene3D" id="2.40.50.120">
    <property type="match status" value="2"/>
</dbReference>
<dbReference type="GO" id="GO:0008191">
    <property type="term" value="F:metalloendopeptidase inhibitor activity"/>
    <property type="evidence" value="ECO:0007669"/>
    <property type="project" value="InterPro"/>
</dbReference>
<dbReference type="EMBL" id="JAOTOJ010000002">
    <property type="protein sequence ID" value="KAK9407515.1"/>
    <property type="molecule type" value="Genomic_DNA"/>
</dbReference>
<evidence type="ECO:0000259" key="5">
    <source>
        <dbReference type="PROSITE" id="PS50189"/>
    </source>
</evidence>
<evidence type="ECO:0000313" key="6">
    <source>
        <dbReference type="EMBL" id="KAK9407515.1"/>
    </source>
</evidence>
<comment type="caution">
    <text evidence="6">The sequence shown here is derived from an EMBL/GenBank/DDBJ whole genome shotgun (WGS) entry which is preliminary data.</text>
</comment>
<feature type="domain" description="NTR" evidence="5">
    <location>
        <begin position="144"/>
        <end position="234"/>
    </location>
</feature>
<dbReference type="SMART" id="SM00206">
    <property type="entry name" value="NTR"/>
    <property type="match status" value="1"/>
</dbReference>
<dbReference type="InterPro" id="IPR001134">
    <property type="entry name" value="Netrin_domain"/>
</dbReference>
<dbReference type="SUPFAM" id="SSF50242">
    <property type="entry name" value="TIMP-like"/>
    <property type="match status" value="2"/>
</dbReference>
<dbReference type="GO" id="GO:0046872">
    <property type="term" value="F:metal ion binding"/>
    <property type="evidence" value="ECO:0007669"/>
    <property type="project" value="UniProtKB-KW"/>
</dbReference>
<dbReference type="PROSITE" id="PS50189">
    <property type="entry name" value="NTR"/>
    <property type="match status" value="1"/>
</dbReference>
<keyword evidence="2" id="KW-0964">Secreted</keyword>
<evidence type="ECO:0000256" key="4">
    <source>
        <dbReference type="PIRSR" id="PIRSR601820-1"/>
    </source>
</evidence>
<organism evidence="6 7">
    <name type="scientific">Crotalus adamanteus</name>
    <name type="common">Eastern diamondback rattlesnake</name>
    <dbReference type="NCBI Taxonomy" id="8729"/>
    <lineage>
        <taxon>Eukaryota</taxon>
        <taxon>Metazoa</taxon>
        <taxon>Chordata</taxon>
        <taxon>Craniata</taxon>
        <taxon>Vertebrata</taxon>
        <taxon>Euteleostomi</taxon>
        <taxon>Lepidosauria</taxon>
        <taxon>Squamata</taxon>
        <taxon>Bifurcata</taxon>
        <taxon>Unidentata</taxon>
        <taxon>Episquamata</taxon>
        <taxon>Toxicofera</taxon>
        <taxon>Serpentes</taxon>
        <taxon>Colubroidea</taxon>
        <taxon>Viperidae</taxon>
        <taxon>Crotalinae</taxon>
        <taxon>Crotalus</taxon>
    </lineage>
</organism>
<dbReference type="GO" id="GO:0005615">
    <property type="term" value="C:extracellular space"/>
    <property type="evidence" value="ECO:0007669"/>
    <property type="project" value="TreeGrafter"/>
</dbReference>
<proteinExistence type="predicted"/>
<keyword evidence="7" id="KW-1185">Reference proteome</keyword>
<evidence type="ECO:0000256" key="1">
    <source>
        <dbReference type="ARBA" id="ARBA00004613"/>
    </source>
</evidence>
<evidence type="ECO:0000256" key="3">
    <source>
        <dbReference type="ARBA" id="ARBA00023157"/>
    </source>
</evidence>
<dbReference type="PANTHER" id="PTHR11844:SF25">
    <property type="entry name" value="NTR DOMAIN-CONTAINING PROTEIN"/>
    <property type="match status" value="1"/>
</dbReference>
<reference evidence="6 7" key="1">
    <citation type="journal article" date="2024" name="Proc. Natl. Acad. Sci. U.S.A.">
        <title>The genetic regulatory architecture and epigenomic basis for age-related changes in rattlesnake venom.</title>
        <authorList>
            <person name="Hogan M.P."/>
            <person name="Holding M.L."/>
            <person name="Nystrom G.S."/>
            <person name="Colston T.J."/>
            <person name="Bartlett D.A."/>
            <person name="Mason A.J."/>
            <person name="Ellsworth S.A."/>
            <person name="Rautsaw R.M."/>
            <person name="Lawrence K.C."/>
            <person name="Strickland J.L."/>
            <person name="He B."/>
            <person name="Fraser P."/>
            <person name="Margres M.J."/>
            <person name="Gilbert D.M."/>
            <person name="Gibbs H.L."/>
            <person name="Parkinson C.L."/>
            <person name="Rokyta D.R."/>
        </authorList>
    </citation>
    <scope>NUCLEOTIDE SEQUENCE [LARGE SCALE GENOMIC DNA]</scope>
    <source>
        <strain evidence="6">DRR0105</strain>
    </source>
</reference>
<dbReference type="Proteomes" id="UP001474421">
    <property type="component" value="Unassembled WGS sequence"/>
</dbReference>
<protein>
    <submittedName>
        <fullName evidence="6">Metalloproteinase inhibitor 1</fullName>
    </submittedName>
</protein>
<dbReference type="GO" id="GO:0002020">
    <property type="term" value="F:protease binding"/>
    <property type="evidence" value="ECO:0007669"/>
    <property type="project" value="TreeGrafter"/>
</dbReference>
<keyword evidence="6" id="KW-0481">Metalloenzyme inhibitor</keyword>
<feature type="binding site" evidence="4">
    <location>
        <position position="10"/>
    </location>
    <ligand>
        <name>Zn(2+)</name>
        <dbReference type="ChEBI" id="CHEBI:29105"/>
        <note>ligand shared with metalloproteinase partner</note>
    </ligand>
</feature>
<dbReference type="Pfam" id="PF00965">
    <property type="entry name" value="TIMP"/>
    <property type="match status" value="2"/>
</dbReference>
<sequence>MLLGHLTESCICVETSLQEACCSAGFVMRAKFMSVMLDPKSPSYFPKNIYTIQPIKVFKGPEELRRAHFLYSPISREYYGYVHKGPLKGDDYVFSERLLQKENITSVLSERLHAKQEMDTTKPYGFFLASFLIFMLLGDLTETCQCNRPSLRQACCEHNFVMRVLFLGVQRDPDSPPYLQMNKFSVRVIQVFKGSWRAANAQILYSPESVFDCGYIHDGPFQEDDYLISGREYQ</sequence>
<dbReference type="GO" id="GO:0051045">
    <property type="term" value="P:negative regulation of membrane protein ectodomain proteolysis"/>
    <property type="evidence" value="ECO:0007669"/>
    <property type="project" value="TreeGrafter"/>
</dbReference>
<gene>
    <name evidence="6" type="ORF">NXF25_006289</name>
</gene>
<keyword evidence="4" id="KW-0862">Zinc</keyword>
<keyword evidence="6" id="KW-0646">Protease inhibitor</keyword>
<comment type="subcellular location">
    <subcellularLocation>
        <location evidence="1">Secreted</location>
    </subcellularLocation>
</comment>
<dbReference type="GO" id="GO:0031012">
    <property type="term" value="C:extracellular matrix"/>
    <property type="evidence" value="ECO:0007669"/>
    <property type="project" value="TreeGrafter"/>
</dbReference>
<dbReference type="InterPro" id="IPR008993">
    <property type="entry name" value="TIMP-like_OB-fold"/>
</dbReference>
<dbReference type="AlphaFoldDB" id="A0AAW1BZT5"/>
<evidence type="ECO:0000313" key="7">
    <source>
        <dbReference type="Proteomes" id="UP001474421"/>
    </source>
</evidence>
<keyword evidence="4" id="KW-0479">Metal-binding</keyword>
<evidence type="ECO:0000256" key="2">
    <source>
        <dbReference type="ARBA" id="ARBA00022525"/>
    </source>
</evidence>